<evidence type="ECO:0000313" key="3">
    <source>
        <dbReference type="EMBL" id="AEY75838.1"/>
    </source>
</evidence>
<feature type="non-terminal residue" evidence="3">
    <location>
        <position position="222"/>
    </location>
</feature>
<evidence type="ECO:0000256" key="2">
    <source>
        <dbReference type="ARBA" id="ARBA00022729"/>
    </source>
</evidence>
<name>H2EZQ0_9EUKA</name>
<proteinExistence type="inferred from homology"/>
<keyword evidence="2" id="KW-0732">Signal</keyword>
<dbReference type="Pfam" id="PF11999">
    <property type="entry name" value="Ice_binding"/>
    <property type="match status" value="1"/>
</dbReference>
<sequence length="222" mass="22620">LASVDLGTAEGFALLAKSGITTTGVTSVTGDIGTSPITGAAMTGFGITLDPSGEFSESTLVTGKLFAADYAGPTPDMMTTAIIDMEAAYEDAAGRLNPDTVGFGFGDVNNVTLPGGLHKWYTVVTLPVGQKLYFDAQGNDDTVWIMQIAQGLNFMAGSKVVLQNGAKASNIFWQVAGVATILAGAHAEGIILCATAITTTTGASLNGRGLAQTSVTMLSTTI</sequence>
<reference evidence="3" key="1">
    <citation type="submission" date="2011-12" db="EMBL/GenBank/DDBJ databases">
        <title>Ice-binding proteins from polar algae.</title>
        <authorList>
            <person name="Raymond J."/>
        </authorList>
    </citation>
    <scope>NUCLEOTIDE SEQUENCE</scope>
    <source>
        <strain evidence="3">CCMP1374</strain>
    </source>
</reference>
<protein>
    <submittedName>
        <fullName evidence="3">Ice-binding protein isoform 1</fullName>
    </submittedName>
</protein>
<dbReference type="EMBL" id="JQ240482">
    <property type="protein sequence ID" value="AEY75838.1"/>
    <property type="molecule type" value="Genomic_DNA"/>
</dbReference>
<accession>H2EZQ0</accession>
<dbReference type="AlphaFoldDB" id="H2EZQ0"/>
<organism evidence="3">
    <name type="scientific">Phaeocystis antarctica</name>
    <dbReference type="NCBI Taxonomy" id="33657"/>
    <lineage>
        <taxon>Eukaryota</taxon>
        <taxon>Haptista</taxon>
        <taxon>Haptophyta</taxon>
        <taxon>Prymnesiophyceae</taxon>
        <taxon>Phaeocystales</taxon>
        <taxon>Phaeocystaceae</taxon>
        <taxon>Phaeocystis</taxon>
    </lineage>
</organism>
<comment type="similarity">
    <text evidence="1">Belongs to the ice-binding protein family.</text>
</comment>
<feature type="non-terminal residue" evidence="3">
    <location>
        <position position="1"/>
    </location>
</feature>
<dbReference type="InterPro" id="IPR021884">
    <property type="entry name" value="Ice-bd_prot"/>
</dbReference>
<evidence type="ECO:0000256" key="1">
    <source>
        <dbReference type="ARBA" id="ARBA00005445"/>
    </source>
</evidence>